<accession>A0ABN7T2C7</accession>
<keyword evidence="10" id="KW-0768">Sushi</keyword>
<comment type="similarity">
    <text evidence="2">Belongs to the glycosyl hydrolase 9 (cellulase E) family.</text>
</comment>
<evidence type="ECO:0000256" key="1">
    <source>
        <dbReference type="ARBA" id="ARBA00000966"/>
    </source>
</evidence>
<dbReference type="SUPFAM" id="SSF57535">
    <property type="entry name" value="Complement control module/SCR domain"/>
    <property type="match status" value="1"/>
</dbReference>
<feature type="domain" description="Sushi" evidence="12">
    <location>
        <begin position="158"/>
        <end position="215"/>
    </location>
</feature>
<dbReference type="InterPro" id="IPR001701">
    <property type="entry name" value="Glyco_hydro_9"/>
</dbReference>
<evidence type="ECO:0000259" key="12">
    <source>
        <dbReference type="PROSITE" id="PS50923"/>
    </source>
</evidence>
<evidence type="ECO:0000313" key="14">
    <source>
        <dbReference type="Proteomes" id="UP001158576"/>
    </source>
</evidence>
<comment type="caution">
    <text evidence="10">Lacks conserved residue(s) required for the propagation of feature annotation.</text>
</comment>
<dbReference type="CDD" id="cd00033">
    <property type="entry name" value="CCP"/>
    <property type="match status" value="1"/>
</dbReference>
<keyword evidence="8" id="KW-0326">Glycosidase</keyword>
<dbReference type="PROSITE" id="PS50923">
    <property type="entry name" value="SUSHI"/>
    <property type="match status" value="1"/>
</dbReference>
<dbReference type="InterPro" id="IPR012341">
    <property type="entry name" value="6hp_glycosidase-like_sf"/>
</dbReference>
<keyword evidence="4" id="KW-0378">Hydrolase</keyword>
<dbReference type="Gene3D" id="2.10.70.10">
    <property type="entry name" value="Complement Module, domain 1"/>
    <property type="match status" value="1"/>
</dbReference>
<dbReference type="InterPro" id="IPR008928">
    <property type="entry name" value="6-hairpin_glycosidase_sf"/>
</dbReference>
<evidence type="ECO:0000256" key="8">
    <source>
        <dbReference type="ARBA" id="ARBA00023295"/>
    </source>
</evidence>
<dbReference type="InterPro" id="IPR057909">
    <property type="entry name" value="NRG2_N"/>
</dbReference>
<evidence type="ECO:0000313" key="13">
    <source>
        <dbReference type="EMBL" id="CAG5108665.1"/>
    </source>
</evidence>
<dbReference type="InterPro" id="IPR000436">
    <property type="entry name" value="Sushi_SCR_CCP_dom"/>
</dbReference>
<keyword evidence="9" id="KW-0624">Polysaccharide degradation</keyword>
<evidence type="ECO:0000256" key="3">
    <source>
        <dbReference type="ARBA" id="ARBA00012601"/>
    </source>
</evidence>
<dbReference type="EC" id="3.2.1.4" evidence="3"/>
<protein>
    <recommendedName>
        <fullName evidence="3">cellulase</fullName>
        <ecNumber evidence="3">3.2.1.4</ecNumber>
    </recommendedName>
</protein>
<dbReference type="SMART" id="SM00032">
    <property type="entry name" value="CCP"/>
    <property type="match status" value="1"/>
</dbReference>
<organism evidence="13 14">
    <name type="scientific">Oikopleura dioica</name>
    <name type="common">Tunicate</name>
    <dbReference type="NCBI Taxonomy" id="34765"/>
    <lineage>
        <taxon>Eukaryota</taxon>
        <taxon>Metazoa</taxon>
        <taxon>Chordata</taxon>
        <taxon>Tunicata</taxon>
        <taxon>Appendicularia</taxon>
        <taxon>Copelata</taxon>
        <taxon>Oikopleuridae</taxon>
        <taxon>Oikopleura</taxon>
    </lineage>
</organism>
<dbReference type="Proteomes" id="UP001158576">
    <property type="component" value="Chromosome 1"/>
</dbReference>
<dbReference type="PANTHER" id="PTHR22298">
    <property type="entry name" value="ENDO-1,4-BETA-GLUCANASE"/>
    <property type="match status" value="1"/>
</dbReference>
<keyword evidence="6" id="KW-1015">Disulfide bond</keyword>
<evidence type="ECO:0000256" key="11">
    <source>
        <dbReference type="SAM" id="SignalP"/>
    </source>
</evidence>
<keyword evidence="5" id="KW-0136">Cellulose degradation</keyword>
<dbReference type="Gene3D" id="1.50.10.10">
    <property type="match status" value="1"/>
</dbReference>
<dbReference type="EMBL" id="OU015566">
    <property type="protein sequence ID" value="CAG5108665.1"/>
    <property type="molecule type" value="Genomic_DNA"/>
</dbReference>
<evidence type="ECO:0000256" key="4">
    <source>
        <dbReference type="ARBA" id="ARBA00022801"/>
    </source>
</evidence>
<evidence type="ECO:0000256" key="2">
    <source>
        <dbReference type="ARBA" id="ARBA00007072"/>
    </source>
</evidence>
<evidence type="ECO:0000256" key="6">
    <source>
        <dbReference type="ARBA" id="ARBA00023157"/>
    </source>
</evidence>
<name>A0ABN7T2C7_OIKDI</name>
<feature type="signal peptide" evidence="11">
    <location>
        <begin position="1"/>
        <end position="16"/>
    </location>
</feature>
<gene>
    <name evidence="13" type="ORF">OKIOD_LOCUS12665</name>
</gene>
<keyword evidence="11" id="KW-0732">Signal</keyword>
<sequence length="1030" mass="115484">MKILQTVCLILQTVAAMKSCYAPGQGVDISKRVKASTMVVNGIVSYVGNPDENGIYNATILVRKTWSKKNDDIKDNVVLRLGPFGTDKKCPSVKHRMSYIFFIRNSGRGKETYASEQNLKKTAAILGEKDPNAVAKVEMLPQKSIHSTSPEHPQYNKAGCLVLEAPENGDMSCMANGKQCNFKCDPGYTMVGFHRKICMGRKVGWKPFKPVLCKGEDSLEMALINAATTVKEDNSMRQKLLIESKLKSATPDSSVHTVSTTETAASVFRNRPLPNLKFASDAGQKMDELLKQKMIARTTPRTTTTAAPLEAFFTDLQSECKIKKGTYRRGNAWNQGFDGSVQVNPTQRISEWTLVLTFSAPVTSLALHQERRYVLRKSSANKRTYAITVSSYQSSQLFPGYPLEVDFTAKHMSFVDLDVEAVLYYDCAKAVVEKKPVSLGSSPFSRLSNNRWGVRSTVAPKTTAVAPRKFAAIGEIYTGDQLSDGVQHCSAWEPAGRLPGTGQVYPRWISSVFKSAVRYDYNEVMSKSLLFLNAQRSGALPEAFLTDCQPQLEISFINFRLLEQLEFDPWRGDSGLKDGCLEAVDLSGGWYHDGGHVKHALPTASAATMLLWGMIDYKDAYAQSNEFEFAKNQLKWIVDYYMKAHTGKFELYVQVGDVKIDDNYWGRPEEMNMDRPAFKISPEYPGSDIAAEIAATFAAASMVFADDDELYAAKCLEHARDLWEFASTYQGSYSAHIETGEKFQNRFLNNSAHAEPYPETGYMDELVWGALWIYKATADNYYLDQGRIQHCHSFGEIKAFQSDNRKYYSSLWDHKHSRQAERLFSEHGFYSPRVFSWDDKRAGNLVLLAKFTGKKEYKSQLNQFLNWLMESAYRTPKGLIYLDDAAPNRHAANAAVIALQAASIFTDYRTMLTKFAQQQVHYMLGDSGRSYVVGFGVNPPQRAYHRGSSCPDVPKSCSWEQMKSTRANPQVLFGALVAGPDRLDNYEDRRDRRFNDVGVDHTAGLLTAVAGLKQDSQKARGFRILGSWKG</sequence>
<comment type="catalytic activity">
    <reaction evidence="1">
        <text>Endohydrolysis of (1-&gt;4)-beta-D-glucosidic linkages in cellulose, lichenin and cereal beta-D-glucans.</text>
        <dbReference type="EC" id="3.2.1.4"/>
    </reaction>
</comment>
<dbReference type="Pfam" id="PF00759">
    <property type="entry name" value="Glyco_hydro_9"/>
    <property type="match status" value="1"/>
</dbReference>
<proteinExistence type="inferred from homology"/>
<dbReference type="InterPro" id="IPR035976">
    <property type="entry name" value="Sushi/SCR/CCP_sf"/>
</dbReference>
<dbReference type="SUPFAM" id="SSF48208">
    <property type="entry name" value="Six-hairpin glycosidases"/>
    <property type="match status" value="1"/>
</dbReference>
<evidence type="ECO:0000256" key="7">
    <source>
        <dbReference type="ARBA" id="ARBA00023277"/>
    </source>
</evidence>
<evidence type="ECO:0000256" key="9">
    <source>
        <dbReference type="ARBA" id="ARBA00023326"/>
    </source>
</evidence>
<keyword evidence="7" id="KW-0119">Carbohydrate metabolism</keyword>
<evidence type="ECO:0000256" key="5">
    <source>
        <dbReference type="ARBA" id="ARBA00023001"/>
    </source>
</evidence>
<reference evidence="13 14" key="1">
    <citation type="submission" date="2021-04" db="EMBL/GenBank/DDBJ databases">
        <authorList>
            <person name="Bliznina A."/>
        </authorList>
    </citation>
    <scope>NUCLEOTIDE SEQUENCE [LARGE SCALE GENOMIC DNA]</scope>
</reference>
<feature type="chain" id="PRO_5046216467" description="cellulase" evidence="11">
    <location>
        <begin position="17"/>
        <end position="1030"/>
    </location>
</feature>
<evidence type="ECO:0000256" key="10">
    <source>
        <dbReference type="PROSITE-ProRule" id="PRU00302"/>
    </source>
</evidence>
<keyword evidence="14" id="KW-1185">Reference proteome</keyword>
<dbReference type="Pfam" id="PF25518">
    <property type="entry name" value="NRG2_N"/>
    <property type="match status" value="1"/>
</dbReference>